<keyword evidence="1" id="KW-1133">Transmembrane helix</keyword>
<protein>
    <submittedName>
        <fullName evidence="2">Uncharacterized protein</fullName>
    </submittedName>
</protein>
<reference evidence="2" key="1">
    <citation type="journal article" date="2014" name="Front. Microbiol.">
        <title>High frequency of phylogenetically diverse reductive dehalogenase-homologous genes in deep subseafloor sedimentary metagenomes.</title>
        <authorList>
            <person name="Kawai M."/>
            <person name="Futagami T."/>
            <person name="Toyoda A."/>
            <person name="Takaki Y."/>
            <person name="Nishi S."/>
            <person name="Hori S."/>
            <person name="Arai W."/>
            <person name="Tsubouchi T."/>
            <person name="Morono Y."/>
            <person name="Uchiyama I."/>
            <person name="Ito T."/>
            <person name="Fujiyama A."/>
            <person name="Inagaki F."/>
            <person name="Takami H."/>
        </authorList>
    </citation>
    <scope>NUCLEOTIDE SEQUENCE</scope>
    <source>
        <strain evidence="2">Expedition CK06-06</strain>
    </source>
</reference>
<feature type="transmembrane region" description="Helical" evidence="1">
    <location>
        <begin position="6"/>
        <end position="27"/>
    </location>
</feature>
<dbReference type="AlphaFoldDB" id="X1NR86"/>
<organism evidence="2">
    <name type="scientific">marine sediment metagenome</name>
    <dbReference type="NCBI Taxonomy" id="412755"/>
    <lineage>
        <taxon>unclassified sequences</taxon>
        <taxon>metagenomes</taxon>
        <taxon>ecological metagenomes</taxon>
    </lineage>
</organism>
<name>X1NR86_9ZZZZ</name>
<evidence type="ECO:0000313" key="2">
    <source>
        <dbReference type="EMBL" id="GAI32726.1"/>
    </source>
</evidence>
<accession>X1NR86</accession>
<dbReference type="EMBL" id="BARV01032178">
    <property type="protein sequence ID" value="GAI32726.1"/>
    <property type="molecule type" value="Genomic_DNA"/>
</dbReference>
<evidence type="ECO:0000256" key="1">
    <source>
        <dbReference type="SAM" id="Phobius"/>
    </source>
</evidence>
<proteinExistence type="predicted"/>
<keyword evidence="1" id="KW-0812">Transmembrane</keyword>
<comment type="caution">
    <text evidence="2">The sequence shown here is derived from an EMBL/GenBank/DDBJ whole genome shotgun (WGS) entry which is preliminary data.</text>
</comment>
<gene>
    <name evidence="2" type="ORF">S06H3_50776</name>
</gene>
<keyword evidence="1" id="KW-0472">Membrane</keyword>
<sequence length="81" mass="9622">MDLLNIYLLNLLVTVAMFTVLVFRAWVEHKNYRMMWKELEWRRTCETAGTILNAEKSLFTKVEGGEELYEMLCGLFNAKRE</sequence>